<accession>R6U1L6</accession>
<name>R6U1L6_9BACT</name>
<protein>
    <recommendedName>
        <fullName evidence="4">PrgI family protein</fullName>
    </recommendedName>
</protein>
<comment type="caution">
    <text evidence="2">The sequence shown here is derived from an EMBL/GenBank/DDBJ whole genome shotgun (WGS) entry which is preliminary data.</text>
</comment>
<sequence length="130" mass="14846">MAFVPVPKDLNRVKTKVMFNLTKRQLICFALAAAVGVPIFFLTKSSLGLSTSAMLMVVIMLPFIFMALYEKDGQPAEKILGHVIKSMFLRDKVRPYRTNNLYAVIQQEIKEQEELQIEQQQQNGKGKRRA</sequence>
<dbReference type="STRING" id="1263015.BN580_00010"/>
<evidence type="ECO:0000313" key="3">
    <source>
        <dbReference type="Proteomes" id="UP000017938"/>
    </source>
</evidence>
<evidence type="ECO:0008006" key="4">
    <source>
        <dbReference type="Google" id="ProtNLM"/>
    </source>
</evidence>
<gene>
    <name evidence="2" type="ORF">BN580_00010</name>
</gene>
<dbReference type="Proteomes" id="UP000017938">
    <property type="component" value="Unassembled WGS sequence"/>
</dbReference>
<evidence type="ECO:0000256" key="1">
    <source>
        <dbReference type="SAM" id="Phobius"/>
    </source>
</evidence>
<dbReference type="EMBL" id="CBFW010000334">
    <property type="protein sequence ID" value="CDC75984.1"/>
    <property type="molecule type" value="Genomic_DNA"/>
</dbReference>
<keyword evidence="1" id="KW-0812">Transmembrane</keyword>
<organism evidence="2 3">
    <name type="scientific">Candidatus Colimorpha enterica</name>
    <dbReference type="NCBI Taxonomy" id="3083063"/>
    <lineage>
        <taxon>Bacteria</taxon>
        <taxon>Pseudomonadati</taxon>
        <taxon>Bacteroidota</taxon>
        <taxon>Bacteroidia</taxon>
        <taxon>Bacteroidales</taxon>
        <taxon>Candidatus Colimorpha</taxon>
    </lineage>
</organism>
<evidence type="ECO:0000313" key="2">
    <source>
        <dbReference type="EMBL" id="CDC75984.1"/>
    </source>
</evidence>
<proteinExistence type="predicted"/>
<keyword evidence="1" id="KW-0472">Membrane</keyword>
<dbReference type="Pfam" id="PF12666">
    <property type="entry name" value="PrgI"/>
    <property type="match status" value="1"/>
</dbReference>
<feature type="transmembrane region" description="Helical" evidence="1">
    <location>
        <begin position="26"/>
        <end position="43"/>
    </location>
</feature>
<reference evidence="2" key="1">
    <citation type="submission" date="2012-11" db="EMBL/GenBank/DDBJ databases">
        <title>Dependencies among metagenomic species, viruses, plasmids and units of genetic variation.</title>
        <authorList>
            <person name="Nielsen H.B."/>
            <person name="Almeida M."/>
            <person name="Juncker A.S."/>
            <person name="Rasmussen S."/>
            <person name="Li J."/>
            <person name="Sunagawa S."/>
            <person name="Plichta D."/>
            <person name="Gautier L."/>
            <person name="Le Chatelier E."/>
            <person name="Peletier E."/>
            <person name="Bonde I."/>
            <person name="Nielsen T."/>
            <person name="Manichanh C."/>
            <person name="Arumugam M."/>
            <person name="Batto J."/>
            <person name="Santos M.B.Q.D."/>
            <person name="Blom N."/>
            <person name="Borruel N."/>
            <person name="Burgdorf K.S."/>
            <person name="Boumezbeur F."/>
            <person name="Casellas F."/>
            <person name="Dore J."/>
            <person name="Guarner F."/>
            <person name="Hansen T."/>
            <person name="Hildebrand F."/>
            <person name="Kaas R.S."/>
            <person name="Kennedy S."/>
            <person name="Kristiansen K."/>
            <person name="Kultima J.R."/>
            <person name="Leonard P."/>
            <person name="Levenez F."/>
            <person name="Lund O."/>
            <person name="Moumen B."/>
            <person name="Le Paslier D."/>
            <person name="Pons N."/>
            <person name="Pedersen O."/>
            <person name="Prifti E."/>
            <person name="Qin J."/>
            <person name="Raes J."/>
            <person name="Tap J."/>
            <person name="Tims S."/>
            <person name="Ussery D.W."/>
            <person name="Yamada T."/>
            <person name="MetaHit consortium"/>
            <person name="Renault P."/>
            <person name="Sicheritz-Ponten T."/>
            <person name="Bork P."/>
            <person name="Wang J."/>
            <person name="Brunak S."/>
            <person name="Ehrlich S.D."/>
        </authorList>
    </citation>
    <scope>NUCLEOTIDE SEQUENCE [LARGE SCALE GENOMIC DNA]</scope>
</reference>
<dbReference type="InterPro" id="IPR024414">
    <property type="entry name" value="Uncharacterised_PrgI"/>
</dbReference>
<feature type="transmembrane region" description="Helical" evidence="1">
    <location>
        <begin position="49"/>
        <end position="69"/>
    </location>
</feature>
<keyword evidence="1" id="KW-1133">Transmembrane helix</keyword>
<dbReference type="AlphaFoldDB" id="R6U1L6"/>